<dbReference type="Proteomes" id="UP001345963">
    <property type="component" value="Unassembled WGS sequence"/>
</dbReference>
<dbReference type="EMBL" id="JAHUTI010082144">
    <property type="protein sequence ID" value="MED6259083.1"/>
    <property type="molecule type" value="Genomic_DNA"/>
</dbReference>
<keyword evidence="1" id="KW-0472">Membrane</keyword>
<evidence type="ECO:0000313" key="3">
    <source>
        <dbReference type="Proteomes" id="UP001345963"/>
    </source>
</evidence>
<proteinExistence type="predicted"/>
<reference evidence="2 3" key="1">
    <citation type="submission" date="2021-07" db="EMBL/GenBank/DDBJ databases">
        <authorList>
            <person name="Palmer J.M."/>
        </authorList>
    </citation>
    <scope>NUCLEOTIDE SEQUENCE [LARGE SCALE GENOMIC DNA]</scope>
    <source>
        <strain evidence="2 3">AT_MEX2019</strain>
        <tissue evidence="2">Muscle</tissue>
    </source>
</reference>
<evidence type="ECO:0000256" key="1">
    <source>
        <dbReference type="SAM" id="Phobius"/>
    </source>
</evidence>
<keyword evidence="1" id="KW-1133">Transmembrane helix</keyword>
<name>A0ABU7C864_9TELE</name>
<feature type="transmembrane region" description="Helical" evidence="1">
    <location>
        <begin position="7"/>
        <end position="29"/>
    </location>
</feature>
<comment type="caution">
    <text evidence="2">The sequence shown here is derived from an EMBL/GenBank/DDBJ whole genome shotgun (WGS) entry which is preliminary data.</text>
</comment>
<keyword evidence="3" id="KW-1185">Reference proteome</keyword>
<sequence>MFPCADNMLKLVCSVSFLLHITFYTQFWADLIRKHPSMFVIPNTWLVANKKMDDFNSFISTLAFLFATVLCKVNSHLSCRQILLPELWISAGPPGLTLSS</sequence>
<gene>
    <name evidence="2" type="ORF">ATANTOWER_016784</name>
</gene>
<keyword evidence="1" id="KW-0812">Transmembrane</keyword>
<accession>A0ABU7C864</accession>
<evidence type="ECO:0000313" key="2">
    <source>
        <dbReference type="EMBL" id="MED6259083.1"/>
    </source>
</evidence>
<protein>
    <submittedName>
        <fullName evidence="2">Uncharacterized protein</fullName>
    </submittedName>
</protein>
<organism evidence="2 3">
    <name type="scientific">Ataeniobius toweri</name>
    <dbReference type="NCBI Taxonomy" id="208326"/>
    <lineage>
        <taxon>Eukaryota</taxon>
        <taxon>Metazoa</taxon>
        <taxon>Chordata</taxon>
        <taxon>Craniata</taxon>
        <taxon>Vertebrata</taxon>
        <taxon>Euteleostomi</taxon>
        <taxon>Actinopterygii</taxon>
        <taxon>Neopterygii</taxon>
        <taxon>Teleostei</taxon>
        <taxon>Neoteleostei</taxon>
        <taxon>Acanthomorphata</taxon>
        <taxon>Ovalentaria</taxon>
        <taxon>Atherinomorphae</taxon>
        <taxon>Cyprinodontiformes</taxon>
        <taxon>Goodeidae</taxon>
        <taxon>Ataeniobius</taxon>
    </lineage>
</organism>